<gene>
    <name evidence="2" type="ORF">LZC95_14335</name>
</gene>
<organism evidence="2 3">
    <name type="scientific">Pendulispora brunnea</name>
    <dbReference type="NCBI Taxonomy" id="2905690"/>
    <lineage>
        <taxon>Bacteria</taxon>
        <taxon>Pseudomonadati</taxon>
        <taxon>Myxococcota</taxon>
        <taxon>Myxococcia</taxon>
        <taxon>Myxococcales</taxon>
        <taxon>Sorangiineae</taxon>
        <taxon>Pendulisporaceae</taxon>
        <taxon>Pendulispora</taxon>
    </lineage>
</organism>
<protein>
    <submittedName>
        <fullName evidence="2">Type VI secretion system baseplate subunit TssF</fullName>
    </submittedName>
</protein>
<evidence type="ECO:0000313" key="3">
    <source>
        <dbReference type="Proteomes" id="UP001379533"/>
    </source>
</evidence>
<evidence type="ECO:0000313" key="2">
    <source>
        <dbReference type="EMBL" id="WXA98006.1"/>
    </source>
</evidence>
<feature type="compositionally biased region" description="Basic and acidic residues" evidence="1">
    <location>
        <begin position="552"/>
        <end position="564"/>
    </location>
</feature>
<dbReference type="PANTHER" id="PTHR35370:SF1">
    <property type="entry name" value="TYPE VI SECRETION SYSTEM COMPONENT TSSF1"/>
    <property type="match status" value="1"/>
</dbReference>
<sequence length="564" mass="63700">MFRHLIEAALNETERGFQGLARRYPRLEPLLASDELRAFAQWVAFALASIDEQRHDDHQGMLRALVAQAFPQCLRPRPSSTILQLAADRSHAGDLLGTVFRGRAGALEMPFRVMWSITPTPFEMADARVERIHAKLQVLRITLVGREGIVLGGVLPERVRFFVHPGDEADGRGVRTALDLIHALRTADNLEVDAFDGEGNVSHIRLPAGSLRWVRIDTEEPSLLSAPRGRFRSSTLLTDLCAFPESFSFFEIDLGPVRSPKTTRIELTLPLARVVDAASSFHRENLRLFCVPATNEYVAPIEPLRAERGPEWELLVAQRPHAEILHVRSIHTESARGRFDVVSLEAPDRPLTFAAGHHYYLLKQTIARDESRTEMRLTFAARQGFRAPAPAALTLGEVLASDGLRTESLGLRDIGGRNITRVTPSHRAILQGLAMRMNAFARMSPHRFAEPAHLREFVRLHEPPNPRERRIRLPEILEMHHERESRMQPGAEWEQGDHFQLTVDGSASVGEMWLLREILSRALTERQNRLRFSRLTLERSGTHPTKDFTNYDAREGERHAAPLG</sequence>
<dbReference type="InterPro" id="IPR010272">
    <property type="entry name" value="T6SS_TssF"/>
</dbReference>
<dbReference type="PANTHER" id="PTHR35370">
    <property type="entry name" value="CYTOPLASMIC PROTEIN-RELATED-RELATED"/>
    <property type="match status" value="1"/>
</dbReference>
<name>A0ABZ2KHF9_9BACT</name>
<keyword evidence="3" id="KW-1185">Reference proteome</keyword>
<feature type="region of interest" description="Disordered" evidence="1">
    <location>
        <begin position="541"/>
        <end position="564"/>
    </location>
</feature>
<accession>A0ABZ2KHF9</accession>
<dbReference type="Pfam" id="PF05947">
    <property type="entry name" value="T6SS_TssF"/>
    <property type="match status" value="1"/>
</dbReference>
<reference evidence="2 3" key="1">
    <citation type="submission" date="2021-12" db="EMBL/GenBank/DDBJ databases">
        <title>Discovery of the Pendulisporaceae a myxobacterial family with distinct sporulation behavior and unique specialized metabolism.</title>
        <authorList>
            <person name="Garcia R."/>
            <person name="Popoff A."/>
            <person name="Bader C.D."/>
            <person name="Loehr J."/>
            <person name="Walesch S."/>
            <person name="Walt C."/>
            <person name="Boldt J."/>
            <person name="Bunk B."/>
            <person name="Haeckl F.J.F.P.J."/>
            <person name="Gunesch A.P."/>
            <person name="Birkelbach J."/>
            <person name="Nuebel U."/>
            <person name="Pietschmann T."/>
            <person name="Bach T."/>
            <person name="Mueller R."/>
        </authorList>
    </citation>
    <scope>NUCLEOTIDE SEQUENCE [LARGE SCALE GENOMIC DNA]</scope>
    <source>
        <strain evidence="2 3">MSr12523</strain>
    </source>
</reference>
<dbReference type="Proteomes" id="UP001379533">
    <property type="component" value="Chromosome"/>
</dbReference>
<dbReference type="EMBL" id="CP089982">
    <property type="protein sequence ID" value="WXA98006.1"/>
    <property type="molecule type" value="Genomic_DNA"/>
</dbReference>
<dbReference type="RefSeq" id="WP_394848624.1">
    <property type="nucleotide sequence ID" value="NZ_CP089982.1"/>
</dbReference>
<evidence type="ECO:0000256" key="1">
    <source>
        <dbReference type="SAM" id="MobiDB-lite"/>
    </source>
</evidence>
<proteinExistence type="predicted"/>